<proteinExistence type="predicted"/>
<dbReference type="Proteomes" id="UP001596016">
    <property type="component" value="Unassembled WGS sequence"/>
</dbReference>
<protein>
    <submittedName>
        <fullName evidence="1">Uncharacterized protein</fullName>
    </submittedName>
</protein>
<name>A0ABW0GX66_9HYPH</name>
<organism evidence="1 2">
    <name type="scientific">Aquamicrobium segne</name>
    <dbReference type="NCBI Taxonomy" id="469547"/>
    <lineage>
        <taxon>Bacteria</taxon>
        <taxon>Pseudomonadati</taxon>
        <taxon>Pseudomonadota</taxon>
        <taxon>Alphaproteobacteria</taxon>
        <taxon>Hyphomicrobiales</taxon>
        <taxon>Phyllobacteriaceae</taxon>
        <taxon>Aquamicrobium</taxon>
    </lineage>
</organism>
<dbReference type="EMBL" id="JBHSLL010000013">
    <property type="protein sequence ID" value="MFC5385497.1"/>
    <property type="molecule type" value="Genomic_DNA"/>
</dbReference>
<keyword evidence="2" id="KW-1185">Reference proteome</keyword>
<gene>
    <name evidence="1" type="ORF">ACFPLB_05875</name>
</gene>
<sequence>MQELAAQDPQKAAEVGQKLSQVQTQSVADVEGACKLYDEMLAEFE</sequence>
<accession>A0ABW0GX66</accession>
<comment type="caution">
    <text evidence="1">The sequence shown here is derived from an EMBL/GenBank/DDBJ whole genome shotgun (WGS) entry which is preliminary data.</text>
</comment>
<evidence type="ECO:0000313" key="2">
    <source>
        <dbReference type="Proteomes" id="UP001596016"/>
    </source>
</evidence>
<evidence type="ECO:0000313" key="1">
    <source>
        <dbReference type="EMBL" id="MFC5385497.1"/>
    </source>
</evidence>
<reference evidence="2" key="1">
    <citation type="journal article" date="2019" name="Int. J. Syst. Evol. Microbiol.">
        <title>The Global Catalogue of Microorganisms (GCM) 10K type strain sequencing project: providing services to taxonomists for standard genome sequencing and annotation.</title>
        <authorList>
            <consortium name="The Broad Institute Genomics Platform"/>
            <consortium name="The Broad Institute Genome Sequencing Center for Infectious Disease"/>
            <person name="Wu L."/>
            <person name="Ma J."/>
        </authorList>
    </citation>
    <scope>NUCLEOTIDE SEQUENCE [LARGE SCALE GENOMIC DNA]</scope>
    <source>
        <strain evidence="2">CGMCC 4.1415</strain>
    </source>
</reference>